<evidence type="ECO:0000313" key="2">
    <source>
        <dbReference type="EMBL" id="KAH7332283.1"/>
    </source>
</evidence>
<dbReference type="Proteomes" id="UP000825935">
    <property type="component" value="Chromosome 20"/>
</dbReference>
<keyword evidence="3" id="KW-1185">Reference proteome</keyword>
<protein>
    <submittedName>
        <fullName evidence="2">Uncharacterized protein</fullName>
    </submittedName>
</protein>
<evidence type="ECO:0000313" key="3">
    <source>
        <dbReference type="Proteomes" id="UP000825935"/>
    </source>
</evidence>
<evidence type="ECO:0000256" key="1">
    <source>
        <dbReference type="SAM" id="MobiDB-lite"/>
    </source>
</evidence>
<sequence length="170" mass="19121">MRAHLLSPFSIKSFQVSPQTEEQIHPKPPNRPPLPLLPCHHVYIETYISANRPGMYEPVTSLHSELNFPKGNWTSRPHAQVLLFPSDAWPHPLRTAGKNLNNPQNSCPSPPSLVVSSDSRKPKVIRARNRRNPPIFFDDSCPLLTSDRAGDHRPAPCQPRSTCQLMVSRA</sequence>
<proteinExistence type="predicted"/>
<reference evidence="2" key="1">
    <citation type="submission" date="2021-08" db="EMBL/GenBank/DDBJ databases">
        <title>WGS assembly of Ceratopteris richardii.</title>
        <authorList>
            <person name="Marchant D.B."/>
            <person name="Chen G."/>
            <person name="Jenkins J."/>
            <person name="Shu S."/>
            <person name="Leebens-Mack J."/>
            <person name="Grimwood J."/>
            <person name="Schmutz J."/>
            <person name="Soltis P."/>
            <person name="Soltis D."/>
            <person name="Chen Z.-H."/>
        </authorList>
    </citation>
    <scope>NUCLEOTIDE SEQUENCE</scope>
    <source>
        <strain evidence="2">Whitten #5841</strain>
        <tissue evidence="2">Leaf</tissue>
    </source>
</reference>
<dbReference type="AlphaFoldDB" id="A0A8T2SK69"/>
<dbReference type="EMBL" id="CM035425">
    <property type="protein sequence ID" value="KAH7332283.1"/>
    <property type="molecule type" value="Genomic_DNA"/>
</dbReference>
<name>A0A8T2SK69_CERRI</name>
<organism evidence="2 3">
    <name type="scientific">Ceratopteris richardii</name>
    <name type="common">Triangle waterfern</name>
    <dbReference type="NCBI Taxonomy" id="49495"/>
    <lineage>
        <taxon>Eukaryota</taxon>
        <taxon>Viridiplantae</taxon>
        <taxon>Streptophyta</taxon>
        <taxon>Embryophyta</taxon>
        <taxon>Tracheophyta</taxon>
        <taxon>Polypodiopsida</taxon>
        <taxon>Polypodiidae</taxon>
        <taxon>Polypodiales</taxon>
        <taxon>Pteridineae</taxon>
        <taxon>Pteridaceae</taxon>
        <taxon>Parkerioideae</taxon>
        <taxon>Ceratopteris</taxon>
    </lineage>
</organism>
<gene>
    <name evidence="2" type="ORF">KP509_20G079800</name>
</gene>
<comment type="caution">
    <text evidence="2">The sequence shown here is derived from an EMBL/GenBank/DDBJ whole genome shotgun (WGS) entry which is preliminary data.</text>
</comment>
<feature type="region of interest" description="Disordered" evidence="1">
    <location>
        <begin position="94"/>
        <end position="120"/>
    </location>
</feature>
<feature type="compositionally biased region" description="Low complexity" evidence="1">
    <location>
        <begin position="99"/>
        <end position="117"/>
    </location>
</feature>
<accession>A0A8T2SK69</accession>